<reference evidence="14 15" key="1">
    <citation type="journal article" date="2013" name="BMC Genomics">
        <title>Reconstruction of the lipid metabolism for the microalga Monoraphidium neglectum from its genome sequence reveals characteristics suitable for biofuel production.</title>
        <authorList>
            <person name="Bogen C."/>
            <person name="Al-Dilaimi A."/>
            <person name="Albersmeier A."/>
            <person name="Wichmann J."/>
            <person name="Grundmann M."/>
            <person name="Rupp O."/>
            <person name="Lauersen K.J."/>
            <person name="Blifernez-Klassen O."/>
            <person name="Kalinowski J."/>
            <person name="Goesmann A."/>
            <person name="Mussgnug J.H."/>
            <person name="Kruse O."/>
        </authorList>
    </citation>
    <scope>NUCLEOTIDE SEQUENCE [LARGE SCALE GENOMIC DNA]</scope>
    <source>
        <strain evidence="14 15">SAG 48.87</strain>
    </source>
</reference>
<evidence type="ECO:0000256" key="7">
    <source>
        <dbReference type="ARBA" id="ARBA00023002"/>
    </source>
</evidence>
<dbReference type="UniPathway" id="UPA00251">
    <property type="reaction ID" value="UER00324"/>
</dbReference>
<gene>
    <name evidence="14" type="ORF">MNEG_8268</name>
</gene>
<dbReference type="GeneID" id="25741144"/>
<evidence type="ECO:0000256" key="10">
    <source>
        <dbReference type="ARBA" id="ARBA00047554"/>
    </source>
</evidence>
<evidence type="ECO:0000256" key="12">
    <source>
        <dbReference type="SAM" id="MobiDB-lite"/>
    </source>
</evidence>
<keyword evidence="5 11" id="KW-0285">Flavoprotein</keyword>
<evidence type="ECO:0000256" key="3">
    <source>
        <dbReference type="ARBA" id="ARBA00010551"/>
    </source>
</evidence>
<comment type="catalytic activity">
    <reaction evidence="10 11">
        <text>protoporphyrinogen IX + 3 O2 = protoporphyrin IX + 3 H2O2</text>
        <dbReference type="Rhea" id="RHEA:25576"/>
        <dbReference type="ChEBI" id="CHEBI:15379"/>
        <dbReference type="ChEBI" id="CHEBI:16240"/>
        <dbReference type="ChEBI" id="CHEBI:57306"/>
        <dbReference type="ChEBI" id="CHEBI:57307"/>
        <dbReference type="EC" id="1.3.3.4"/>
    </reaction>
</comment>
<keyword evidence="9 11" id="KW-0627">Porphyrin biosynthesis</keyword>
<keyword evidence="6 11" id="KW-0274">FAD</keyword>
<keyword evidence="15" id="KW-1185">Reference proteome</keyword>
<dbReference type="SUPFAM" id="SSF51905">
    <property type="entry name" value="FAD/NAD(P)-binding domain"/>
    <property type="match status" value="1"/>
</dbReference>
<comment type="cofactor">
    <cofactor evidence="11">
        <name>FAD</name>
        <dbReference type="ChEBI" id="CHEBI:57692"/>
    </cofactor>
    <text evidence="11">Binds 1 FAD per subunit.</text>
</comment>
<keyword evidence="7 11" id="KW-0560">Oxidoreductase</keyword>
<dbReference type="EMBL" id="KK101771">
    <property type="protein sequence ID" value="KIY99689.1"/>
    <property type="molecule type" value="Genomic_DNA"/>
</dbReference>
<protein>
    <recommendedName>
        <fullName evidence="4 11">Protoporphyrinogen oxidase</fullName>
        <ecNumber evidence="4 11">1.3.3.4</ecNumber>
    </recommendedName>
</protein>
<dbReference type="KEGG" id="mng:MNEG_8268"/>
<dbReference type="Proteomes" id="UP000054498">
    <property type="component" value="Unassembled WGS sequence"/>
</dbReference>
<evidence type="ECO:0000256" key="9">
    <source>
        <dbReference type="ARBA" id="ARBA00023244"/>
    </source>
</evidence>
<dbReference type="InterPro" id="IPR036188">
    <property type="entry name" value="FAD/NAD-bd_sf"/>
</dbReference>
<evidence type="ECO:0000256" key="11">
    <source>
        <dbReference type="RuleBase" id="RU367069"/>
    </source>
</evidence>
<evidence type="ECO:0000256" key="4">
    <source>
        <dbReference type="ARBA" id="ARBA00012867"/>
    </source>
</evidence>
<evidence type="ECO:0000256" key="1">
    <source>
        <dbReference type="ARBA" id="ARBA00002600"/>
    </source>
</evidence>
<dbReference type="PANTHER" id="PTHR42923:SF3">
    <property type="entry name" value="PROTOPORPHYRINOGEN OXIDASE"/>
    <property type="match status" value="1"/>
</dbReference>
<evidence type="ECO:0000256" key="6">
    <source>
        <dbReference type="ARBA" id="ARBA00022827"/>
    </source>
</evidence>
<dbReference type="InterPro" id="IPR002937">
    <property type="entry name" value="Amino_oxidase"/>
</dbReference>
<evidence type="ECO:0000256" key="5">
    <source>
        <dbReference type="ARBA" id="ARBA00022630"/>
    </source>
</evidence>
<proteinExistence type="inferred from homology"/>
<evidence type="ECO:0000313" key="15">
    <source>
        <dbReference type="Proteomes" id="UP000054498"/>
    </source>
</evidence>
<comment type="function">
    <text evidence="1 11">Catalyzes the 6-electron oxidation of protoporphyrinogen-IX to form protoporphyrin-IX.</text>
</comment>
<dbReference type="GO" id="GO:0006782">
    <property type="term" value="P:protoporphyrinogen IX biosynthetic process"/>
    <property type="evidence" value="ECO:0007669"/>
    <property type="project" value="UniProtKB-UniRule"/>
</dbReference>
<dbReference type="InterPro" id="IPR050464">
    <property type="entry name" value="Zeta_carotene_desat/Oxidored"/>
</dbReference>
<feature type="region of interest" description="Disordered" evidence="12">
    <location>
        <begin position="323"/>
        <end position="342"/>
    </location>
</feature>
<dbReference type="NCBIfam" id="TIGR00562">
    <property type="entry name" value="proto_IX_ox"/>
    <property type="match status" value="1"/>
</dbReference>
<accession>A0A0D2M8W6</accession>
<dbReference type="RefSeq" id="XP_013898709.1">
    <property type="nucleotide sequence ID" value="XM_014043255.1"/>
</dbReference>
<dbReference type="EC" id="1.3.3.4" evidence="4 11"/>
<evidence type="ECO:0000259" key="13">
    <source>
        <dbReference type="Pfam" id="PF01593"/>
    </source>
</evidence>
<comment type="subcellular location">
    <subcellularLocation>
        <location evidence="11">Plastid</location>
        <location evidence="11">Chloroplast</location>
    </subcellularLocation>
</comment>
<name>A0A0D2M8W6_9CHLO</name>
<feature type="region of interest" description="Disordered" evidence="12">
    <location>
        <begin position="264"/>
        <end position="292"/>
    </location>
</feature>
<feature type="domain" description="Amine oxidase" evidence="13">
    <location>
        <begin position="75"/>
        <end position="307"/>
    </location>
</feature>
<comment type="similarity">
    <text evidence="3 11">Belongs to the protoporphyrinogen/coproporphyrinogen oxidase family. Protoporphyrinogen oxidase subfamily.</text>
</comment>
<dbReference type="AlphaFoldDB" id="A0A0D2M8W6"/>
<dbReference type="InterPro" id="IPR004572">
    <property type="entry name" value="Protoporphyrinogen_oxidase"/>
</dbReference>
<sequence>MGPRSSLRTGCSRVTGAAAAAQAQQRQPLGVALKQQAQLVSRIAGVRARTSVRAASGNGGPEPDVYDTVVVGAGISGLVTAQALATKHADNVKSFLVTESRDRVGGNITSLASDGYVWEEGPNSFQPNDSMLLAAVEAGVADQLVFGDPTAPRFVFWQNKLRPVPSGLDAFTFDLMSIWGKIRAGLGAIGIANGTMPESEESVEQFIRRNLGAEVFERLIEPFCSGVYAGDPSKLSMKAAFQRIWILEKQGGSLVGGAIKLFQDRRANPPPPRDERLPPKPKGQTVGSFRNGLQTLPNAIGAKLGGEPRPGLACTAHGARRGRWGGPACRTGTKAPLTLTPG</sequence>
<dbReference type="GO" id="GO:0009534">
    <property type="term" value="C:chloroplast thylakoid"/>
    <property type="evidence" value="ECO:0007669"/>
    <property type="project" value="TreeGrafter"/>
</dbReference>
<evidence type="ECO:0000256" key="8">
    <source>
        <dbReference type="ARBA" id="ARBA00023133"/>
    </source>
</evidence>
<dbReference type="STRING" id="145388.A0A0D2M8W6"/>
<dbReference type="GO" id="GO:0004729">
    <property type="term" value="F:oxygen-dependent protoporphyrinogen oxidase activity"/>
    <property type="evidence" value="ECO:0007669"/>
    <property type="project" value="UniProtKB-UniRule"/>
</dbReference>
<keyword evidence="8 11" id="KW-0350">Heme biosynthesis</keyword>
<feature type="compositionally biased region" description="Basic and acidic residues" evidence="12">
    <location>
        <begin position="264"/>
        <end position="278"/>
    </location>
</feature>
<dbReference type="Pfam" id="PF01593">
    <property type="entry name" value="Amino_oxidase"/>
    <property type="match status" value="1"/>
</dbReference>
<comment type="pathway">
    <text evidence="2 11">Porphyrin-containing compound metabolism; protoporphyrin-IX biosynthesis; protoporphyrin-IX from protoporphyrinogen-IX: step 1/1.</text>
</comment>
<organism evidence="14 15">
    <name type="scientific">Monoraphidium neglectum</name>
    <dbReference type="NCBI Taxonomy" id="145388"/>
    <lineage>
        <taxon>Eukaryota</taxon>
        <taxon>Viridiplantae</taxon>
        <taxon>Chlorophyta</taxon>
        <taxon>core chlorophytes</taxon>
        <taxon>Chlorophyceae</taxon>
        <taxon>CS clade</taxon>
        <taxon>Sphaeropleales</taxon>
        <taxon>Selenastraceae</taxon>
        <taxon>Monoraphidium</taxon>
    </lineage>
</organism>
<dbReference type="OrthoDB" id="419752at2759"/>
<dbReference type="Gene3D" id="3.50.50.60">
    <property type="entry name" value="FAD/NAD(P)-binding domain"/>
    <property type="match status" value="1"/>
</dbReference>
<dbReference type="PANTHER" id="PTHR42923">
    <property type="entry name" value="PROTOPORPHYRINOGEN OXIDASE"/>
    <property type="match status" value="1"/>
</dbReference>
<evidence type="ECO:0000256" key="2">
    <source>
        <dbReference type="ARBA" id="ARBA00005073"/>
    </source>
</evidence>
<evidence type="ECO:0000313" key="14">
    <source>
        <dbReference type="EMBL" id="KIY99689.1"/>
    </source>
</evidence>